<keyword evidence="5" id="KW-1185">Reference proteome</keyword>
<gene>
    <name evidence="4" type="ORF">SNEC2469_LOCUS8943</name>
</gene>
<evidence type="ECO:0000256" key="2">
    <source>
        <dbReference type="SAM" id="MobiDB-lite"/>
    </source>
</evidence>
<organism evidence="4 5">
    <name type="scientific">Symbiodinium necroappetens</name>
    <dbReference type="NCBI Taxonomy" id="1628268"/>
    <lineage>
        <taxon>Eukaryota</taxon>
        <taxon>Sar</taxon>
        <taxon>Alveolata</taxon>
        <taxon>Dinophyceae</taxon>
        <taxon>Suessiales</taxon>
        <taxon>Symbiodiniaceae</taxon>
        <taxon>Symbiodinium</taxon>
    </lineage>
</organism>
<dbReference type="PROSITE" id="PS51688">
    <property type="entry name" value="ICA"/>
    <property type="match status" value="1"/>
</dbReference>
<keyword evidence="1" id="KW-0175">Coiled coil</keyword>
<feature type="coiled-coil region" evidence="1">
    <location>
        <begin position="313"/>
        <end position="347"/>
    </location>
</feature>
<evidence type="ECO:0000313" key="4">
    <source>
        <dbReference type="EMBL" id="CAE7345491.1"/>
    </source>
</evidence>
<dbReference type="EMBL" id="CAJNJA010014585">
    <property type="protein sequence ID" value="CAE7345491.1"/>
    <property type="molecule type" value="Genomic_DNA"/>
</dbReference>
<dbReference type="AlphaFoldDB" id="A0A812PSY2"/>
<sequence length="410" mass="44104">MAHTDPLLLLQGPSRIGPSAPASGAARLGPAGAVMLPVLYNCQLGSTPFLRSFARMDSAVLVLALAKVGLPPSSRSRWQLSDLRLASAKMRQHPTGPAVCPLAELLDLILPLLPPASKPESRMPVDNSALTLRFSTASAIAVPNKVEFTSNTYLYYNSATPQLEWYVGGAQVLTIDGSGGTLHGSWDLGAGGAVTSDRRLKRDVKPLKRTLREVHETSAQVSDLVPQGVSGGSLLPSSKESAEGGALWTLRQLRPVSYYFKKGSESKYMRFGFIADDLESVLPQVVRTTRGKEFEDQKGVMYTDLIALLASAAQGQQQIVEQQQDRMDKLLADFATLKTELQTLKQEDLDVPKIDLRGRKKKGGKGQPKARATETDIANTTNGTNASNATNAAAWSRPSEPAKSLIDVSI</sequence>
<feature type="domain" description="Peptidase S74" evidence="3">
    <location>
        <begin position="196"/>
        <end position="327"/>
    </location>
</feature>
<feature type="compositionally biased region" description="Low complexity" evidence="2">
    <location>
        <begin position="378"/>
        <end position="394"/>
    </location>
</feature>
<protein>
    <recommendedName>
        <fullName evidence="3">Peptidase S74 domain-containing protein</fullName>
    </recommendedName>
</protein>
<proteinExistence type="predicted"/>
<accession>A0A812PSY2</accession>
<dbReference type="Pfam" id="PF13884">
    <property type="entry name" value="Peptidase_S74"/>
    <property type="match status" value="1"/>
</dbReference>
<name>A0A812PSY2_9DINO</name>
<dbReference type="InterPro" id="IPR030392">
    <property type="entry name" value="S74_ICA"/>
</dbReference>
<evidence type="ECO:0000256" key="1">
    <source>
        <dbReference type="SAM" id="Coils"/>
    </source>
</evidence>
<reference evidence="4" key="1">
    <citation type="submission" date="2021-02" db="EMBL/GenBank/DDBJ databases">
        <authorList>
            <person name="Dougan E. K."/>
            <person name="Rhodes N."/>
            <person name="Thang M."/>
            <person name="Chan C."/>
        </authorList>
    </citation>
    <scope>NUCLEOTIDE SEQUENCE</scope>
</reference>
<feature type="region of interest" description="Disordered" evidence="2">
    <location>
        <begin position="355"/>
        <end position="410"/>
    </location>
</feature>
<dbReference type="OrthoDB" id="442111at2759"/>
<dbReference type="Proteomes" id="UP000601435">
    <property type="component" value="Unassembled WGS sequence"/>
</dbReference>
<evidence type="ECO:0000259" key="3">
    <source>
        <dbReference type="PROSITE" id="PS51688"/>
    </source>
</evidence>
<evidence type="ECO:0000313" key="5">
    <source>
        <dbReference type="Proteomes" id="UP000601435"/>
    </source>
</evidence>
<comment type="caution">
    <text evidence="4">The sequence shown here is derived from an EMBL/GenBank/DDBJ whole genome shotgun (WGS) entry which is preliminary data.</text>
</comment>